<dbReference type="EMBL" id="ANIY01005719">
    <property type="protein sequence ID" value="ETP27574.1"/>
    <property type="molecule type" value="Genomic_DNA"/>
</dbReference>
<protein>
    <submittedName>
        <fullName evidence="2">Uncharacterized protein</fullName>
    </submittedName>
</protein>
<dbReference type="Proteomes" id="UP000018948">
    <property type="component" value="Unassembled WGS sequence"/>
</dbReference>
<reference evidence="2 3" key="1">
    <citation type="submission" date="2013-11" db="EMBL/GenBank/DDBJ databases">
        <title>The Genome Sequence of Phytophthora parasitica P10297.</title>
        <authorList>
            <consortium name="The Broad Institute Genomics Platform"/>
            <person name="Russ C."/>
            <person name="Tyler B."/>
            <person name="Panabieres F."/>
            <person name="Shan W."/>
            <person name="Tripathy S."/>
            <person name="Grunwald N."/>
            <person name="Machado M."/>
            <person name="Johnson C.S."/>
            <person name="Walker B."/>
            <person name="Young S.K."/>
            <person name="Zeng Q."/>
            <person name="Gargeya S."/>
            <person name="Fitzgerald M."/>
            <person name="Haas B."/>
            <person name="Abouelleil A."/>
            <person name="Allen A.W."/>
            <person name="Alvarado L."/>
            <person name="Arachchi H.M."/>
            <person name="Berlin A.M."/>
            <person name="Chapman S.B."/>
            <person name="Gainer-Dewar J."/>
            <person name="Goldberg J."/>
            <person name="Griggs A."/>
            <person name="Gujja S."/>
            <person name="Hansen M."/>
            <person name="Howarth C."/>
            <person name="Imamovic A."/>
            <person name="Ireland A."/>
            <person name="Larimer J."/>
            <person name="McCowan C."/>
            <person name="Murphy C."/>
            <person name="Pearson M."/>
            <person name="Poon T.W."/>
            <person name="Priest M."/>
            <person name="Roberts A."/>
            <person name="Saif S."/>
            <person name="Shea T."/>
            <person name="Sisk P."/>
            <person name="Sykes S."/>
            <person name="Wortman J."/>
            <person name="Nusbaum C."/>
            <person name="Birren B."/>
        </authorList>
    </citation>
    <scope>NUCLEOTIDE SEQUENCE [LARGE SCALE GENOMIC DNA]</scope>
    <source>
        <strain evidence="2 3">P10297</strain>
    </source>
</reference>
<dbReference type="AlphaFoldDB" id="W2Y059"/>
<feature type="region of interest" description="Disordered" evidence="1">
    <location>
        <begin position="37"/>
        <end position="112"/>
    </location>
</feature>
<name>W2Y059_PHYNI</name>
<dbReference type="OrthoDB" id="10352940at2759"/>
<evidence type="ECO:0000313" key="3">
    <source>
        <dbReference type="Proteomes" id="UP000018948"/>
    </source>
</evidence>
<proteinExistence type="predicted"/>
<accession>W2Y059</accession>
<evidence type="ECO:0000313" key="2">
    <source>
        <dbReference type="EMBL" id="ETP27574.1"/>
    </source>
</evidence>
<sequence length="233" mass="26268">MTVEDYVARQHQINELIQLLPTPNDRLSEDELCEIVEPNMPASWQKNSKELKARTGTNRNGRKAPKDNNSSSRSNGQSDGKRGKKQNDKNGNGERIPRKVTNRLNSIAERSGRRSTELLGTIPWHDGKARMVRALADFGASPSISSLIYYRTPSTESLRDQVEYEGGNFNTIGSASVHFEMPEFTTNRVIDYAFYVKAAGTESRGYDLIIGRDLVLALDDLRLRPSYYWLGRA</sequence>
<evidence type="ECO:0000256" key="1">
    <source>
        <dbReference type="SAM" id="MobiDB-lite"/>
    </source>
</evidence>
<organism evidence="2 3">
    <name type="scientific">Phytophthora nicotianae P10297</name>
    <dbReference type="NCBI Taxonomy" id="1317064"/>
    <lineage>
        <taxon>Eukaryota</taxon>
        <taxon>Sar</taxon>
        <taxon>Stramenopiles</taxon>
        <taxon>Oomycota</taxon>
        <taxon>Peronosporomycetes</taxon>
        <taxon>Peronosporales</taxon>
        <taxon>Peronosporaceae</taxon>
        <taxon>Phytophthora</taxon>
    </lineage>
</organism>
<feature type="compositionally biased region" description="Polar residues" evidence="1">
    <location>
        <begin position="67"/>
        <end position="78"/>
    </location>
</feature>
<comment type="caution">
    <text evidence="2">The sequence shown here is derived from an EMBL/GenBank/DDBJ whole genome shotgun (WGS) entry which is preliminary data.</text>
</comment>
<feature type="compositionally biased region" description="Basic and acidic residues" evidence="1">
    <location>
        <begin position="79"/>
        <end position="97"/>
    </location>
</feature>
<gene>
    <name evidence="2" type="ORF">F442_23149</name>
</gene>